<dbReference type="GO" id="GO:0003924">
    <property type="term" value="F:GTPase activity"/>
    <property type="evidence" value="ECO:0007669"/>
    <property type="project" value="InterPro"/>
</dbReference>
<dbReference type="PANTHER" id="PTHR23408:SF3">
    <property type="entry name" value="METHYLMALONIC ACIDURIA TYPE A PROTEIN, MITOCHONDRIAL"/>
    <property type="match status" value="1"/>
</dbReference>
<name>A0A1C7PBR0_9BACT</name>
<dbReference type="InterPro" id="IPR027417">
    <property type="entry name" value="P-loop_NTPase"/>
</dbReference>
<accession>A0A1C7PBR0</accession>
<dbReference type="NCBIfam" id="NF006958">
    <property type="entry name" value="PRK09435.1"/>
    <property type="match status" value="1"/>
</dbReference>
<proteinExistence type="inferred from homology"/>
<dbReference type="NCBIfam" id="TIGR00750">
    <property type="entry name" value="lao"/>
    <property type="match status" value="1"/>
</dbReference>
<dbReference type="RefSeq" id="WP_067775744.1">
    <property type="nucleotide sequence ID" value="NZ_JACVVN010000012.1"/>
</dbReference>
<sequence>MSLPGSKSRFDPEALSRGVLDGNPAMLGRAITLIESNAKRDQEPARELISRLLPHSGKAIRIGITGVPGAGKSTFIEAFGCYLCERGLKVAVLAIDPSSSLSKGSVMGDKTRMEVLSGHENAFIRPSPSAGTLGGVARKSRETMIACEAAGYDVILVETVGVGQSETTVRSMVDIFFLLLITGAGDDLQGIKRGIMELADLLIVTKDDGDNHQRALAHQQELKMVLHYLQSPTPGWTPEVLTCSSLEGRGLDAIEHMLMDFRTKQQKNGQWYERRRRQSLDWVQALVHEALLHAFAQHPDVASHLPDLENKVACGKLDPVSAAHQLLSHFTYPVKGE</sequence>
<evidence type="ECO:0000256" key="1">
    <source>
        <dbReference type="ARBA" id="ARBA00009625"/>
    </source>
</evidence>
<dbReference type="Gene3D" id="1.10.287.130">
    <property type="match status" value="1"/>
</dbReference>
<dbReference type="Proteomes" id="UP000176204">
    <property type="component" value="Chromosome I"/>
</dbReference>
<dbReference type="STRING" id="1679444.PYTT_2008"/>
<dbReference type="InterPro" id="IPR005129">
    <property type="entry name" value="GTPase_ArgK"/>
</dbReference>
<dbReference type="OrthoDB" id="9778292at2"/>
<dbReference type="AlphaFoldDB" id="A0A1C7PBR0"/>
<dbReference type="GO" id="GO:0005737">
    <property type="term" value="C:cytoplasm"/>
    <property type="evidence" value="ECO:0007669"/>
    <property type="project" value="TreeGrafter"/>
</dbReference>
<protein>
    <submittedName>
        <fullName evidence="2">Lao: lao/ao transport system atpase</fullName>
    </submittedName>
</protein>
<dbReference type="GO" id="GO:0005525">
    <property type="term" value="F:GTP binding"/>
    <property type="evidence" value="ECO:0007669"/>
    <property type="project" value="InterPro"/>
</dbReference>
<organism evidence="2 3">
    <name type="scientific">Akkermansia glycaniphila</name>
    <dbReference type="NCBI Taxonomy" id="1679444"/>
    <lineage>
        <taxon>Bacteria</taxon>
        <taxon>Pseudomonadati</taxon>
        <taxon>Verrucomicrobiota</taxon>
        <taxon>Verrucomicrobiia</taxon>
        <taxon>Verrucomicrobiales</taxon>
        <taxon>Akkermansiaceae</taxon>
        <taxon>Akkermansia</taxon>
    </lineage>
</organism>
<keyword evidence="3" id="KW-1185">Reference proteome</keyword>
<dbReference type="EMBL" id="LT629973">
    <property type="protein sequence ID" value="SEH95045.1"/>
    <property type="molecule type" value="Genomic_DNA"/>
</dbReference>
<reference evidence="3" key="1">
    <citation type="submission" date="2016-09" db="EMBL/GenBank/DDBJ databases">
        <authorList>
            <person name="Koehorst J."/>
        </authorList>
    </citation>
    <scope>NUCLEOTIDE SEQUENCE [LARGE SCALE GENOMIC DNA]</scope>
</reference>
<dbReference type="Pfam" id="PF03308">
    <property type="entry name" value="MeaB"/>
    <property type="match status" value="1"/>
</dbReference>
<dbReference type="KEGG" id="agl:PYTT_2008"/>
<dbReference type="CDD" id="cd03114">
    <property type="entry name" value="MMAA-like"/>
    <property type="match status" value="1"/>
</dbReference>
<dbReference type="Gene3D" id="3.40.50.300">
    <property type="entry name" value="P-loop containing nucleotide triphosphate hydrolases"/>
    <property type="match status" value="1"/>
</dbReference>
<dbReference type="Gene3D" id="1.20.5.170">
    <property type="match status" value="1"/>
</dbReference>
<evidence type="ECO:0000313" key="3">
    <source>
        <dbReference type="Proteomes" id="UP000176204"/>
    </source>
</evidence>
<dbReference type="PANTHER" id="PTHR23408">
    <property type="entry name" value="METHYLMALONYL-COA MUTASE"/>
    <property type="match status" value="1"/>
</dbReference>
<comment type="similarity">
    <text evidence="1">Belongs to the SIMIBI class G3E GTPase family. ArgK/MeaB subfamily.</text>
</comment>
<evidence type="ECO:0000313" key="2">
    <source>
        <dbReference type="EMBL" id="SEH95045.1"/>
    </source>
</evidence>
<gene>
    <name evidence="2" type="ORF">PYTT_2008</name>
</gene>
<dbReference type="SUPFAM" id="SSF52540">
    <property type="entry name" value="P-loop containing nucleoside triphosphate hydrolases"/>
    <property type="match status" value="1"/>
</dbReference>